<keyword evidence="4" id="KW-1185">Reference proteome</keyword>
<dbReference type="NCBIfam" id="TIGR04183">
    <property type="entry name" value="Por_Secre_tail"/>
    <property type="match status" value="1"/>
</dbReference>
<dbReference type="Gene3D" id="2.60.40.10">
    <property type="entry name" value="Immunoglobulins"/>
    <property type="match status" value="1"/>
</dbReference>
<keyword evidence="1" id="KW-0732">Signal</keyword>
<dbReference type="EMBL" id="WACR01000006">
    <property type="protein sequence ID" value="KAB1064094.1"/>
    <property type="molecule type" value="Genomic_DNA"/>
</dbReference>
<proteinExistence type="predicted"/>
<comment type="caution">
    <text evidence="3">The sequence shown here is derived from an EMBL/GenBank/DDBJ whole genome shotgun (WGS) entry which is preliminary data.</text>
</comment>
<evidence type="ECO:0000313" key="4">
    <source>
        <dbReference type="Proteomes" id="UP000435357"/>
    </source>
</evidence>
<dbReference type="AlphaFoldDB" id="A0A6N6M4H8"/>
<dbReference type="InterPro" id="IPR024079">
    <property type="entry name" value="MetalloPept_cat_dom_sf"/>
</dbReference>
<organism evidence="3 4">
    <name type="scientific">Salibacter halophilus</name>
    <dbReference type="NCBI Taxonomy" id="1803916"/>
    <lineage>
        <taxon>Bacteria</taxon>
        <taxon>Pseudomonadati</taxon>
        <taxon>Bacteroidota</taxon>
        <taxon>Flavobacteriia</taxon>
        <taxon>Flavobacteriales</taxon>
        <taxon>Salibacteraceae</taxon>
        <taxon>Salibacter</taxon>
    </lineage>
</organism>
<evidence type="ECO:0000256" key="1">
    <source>
        <dbReference type="ARBA" id="ARBA00022729"/>
    </source>
</evidence>
<sequence>SKHYISARFSEVNFECVEMLYETIDSSYVAECLQVYPNGILQNQKYNEFVSASNQKVQGASSGTADITYTIENAATTSSNGTSYFEYDIYVSSSTDVYFDNGLVRIQYNTDAFGQNVVGNNKVTAQRGTVTASMGDYYAPSPGDISTDVFAVGVGAELNTYNRYHLTSTPTQLLHVKMEISDCSELPDLQFTDQSTMLTLSLYTNSPGSSNLISFDNITATDTENRDLCTMNITGMAPLQVNGGTGDIVTITGNFFGSTKGTIMMRNTDDGGASWIPLDDYDITQWTDNEIKIRVPSTLPIDATNPNQLKTPGSGKIKVITQSGSSAQTDSTLEVYYSWKNGFTLNFSKSKVFLAGIDSVYDENSTNQQLGYSLIPNPNIVNNSNALGCVRKAIDDWICATEIRWQLDDSSYALPDVRDTNSSIRFGQTEASHVLGETSVWYLNCSDPNNNPMGYNPDIDITLSNAPNHNWFYDSTGTQPQPAGKFDFYSVILHELGHGHLLMHVNQTDDLMYWEAKHSPNNSLPWNERMTYFSLANLDGGQAIVNESQSVNFSFCNGQNHTMVPLQKQNCSVALYTDKLKEPRETDLTAYPNPFERFAKLEFELERQANVGLKLYSLDGRLVRSKPGQQYSSGKHRIEINGNDLHSGLYIAILAIGSNEYPVKLIKR</sequence>
<dbReference type="InterPro" id="IPR026444">
    <property type="entry name" value="Secre_tail"/>
</dbReference>
<dbReference type="OrthoDB" id="957862at2"/>
<feature type="non-terminal residue" evidence="3">
    <location>
        <position position="1"/>
    </location>
</feature>
<dbReference type="RefSeq" id="WP_151168258.1">
    <property type="nucleotide sequence ID" value="NZ_WACR01000006.1"/>
</dbReference>
<gene>
    <name evidence="3" type="ORF">F3059_08670</name>
</gene>
<dbReference type="SUPFAM" id="SSF55486">
    <property type="entry name" value="Metalloproteases ('zincins'), catalytic domain"/>
    <property type="match status" value="1"/>
</dbReference>
<dbReference type="GO" id="GO:0008237">
    <property type="term" value="F:metallopeptidase activity"/>
    <property type="evidence" value="ECO:0007669"/>
    <property type="project" value="InterPro"/>
</dbReference>
<dbReference type="Proteomes" id="UP000435357">
    <property type="component" value="Unassembled WGS sequence"/>
</dbReference>
<name>A0A6N6M4H8_9FLAO</name>
<evidence type="ECO:0000259" key="2">
    <source>
        <dbReference type="Pfam" id="PF18962"/>
    </source>
</evidence>
<evidence type="ECO:0000313" key="3">
    <source>
        <dbReference type="EMBL" id="KAB1064094.1"/>
    </source>
</evidence>
<dbReference type="InterPro" id="IPR013783">
    <property type="entry name" value="Ig-like_fold"/>
</dbReference>
<protein>
    <submittedName>
        <fullName evidence="3">T9SS type A sorting domain-containing protein</fullName>
    </submittedName>
</protein>
<accession>A0A6N6M4H8</accession>
<feature type="domain" description="Secretion system C-terminal sorting" evidence="2">
    <location>
        <begin position="591"/>
        <end position="665"/>
    </location>
</feature>
<dbReference type="Gene3D" id="3.40.390.10">
    <property type="entry name" value="Collagenase (Catalytic Domain)"/>
    <property type="match status" value="1"/>
</dbReference>
<reference evidence="3 4" key="1">
    <citation type="submission" date="2019-09" db="EMBL/GenBank/DDBJ databases">
        <title>Genomes of Cryomorphaceae.</title>
        <authorList>
            <person name="Bowman J.P."/>
        </authorList>
    </citation>
    <scope>NUCLEOTIDE SEQUENCE [LARGE SCALE GENOMIC DNA]</scope>
    <source>
        <strain evidence="3 4">KCTC 52047</strain>
    </source>
</reference>
<dbReference type="Pfam" id="PF18962">
    <property type="entry name" value="Por_Secre_tail"/>
    <property type="match status" value="1"/>
</dbReference>